<evidence type="ECO:0000256" key="1">
    <source>
        <dbReference type="SAM" id="Phobius"/>
    </source>
</evidence>
<dbReference type="OrthoDB" id="9800130at2"/>
<protein>
    <recommendedName>
        <fullName evidence="4">Transmembrane protein (PGPGW)</fullName>
    </recommendedName>
</protein>
<evidence type="ECO:0000313" key="3">
    <source>
        <dbReference type="Proteomes" id="UP000245539"/>
    </source>
</evidence>
<reference evidence="2 3" key="1">
    <citation type="submission" date="2018-05" db="EMBL/GenBank/DDBJ databases">
        <title>Leucothrix arctica sp. nov., isolated from Arctic seawater.</title>
        <authorList>
            <person name="Choi A."/>
            <person name="Baek K."/>
        </authorList>
    </citation>
    <scope>NUCLEOTIDE SEQUENCE [LARGE SCALE GENOMIC DNA]</scope>
    <source>
        <strain evidence="2 3">JCM 18388</strain>
    </source>
</reference>
<organism evidence="2 3">
    <name type="scientific">Leucothrix pacifica</name>
    <dbReference type="NCBI Taxonomy" id="1247513"/>
    <lineage>
        <taxon>Bacteria</taxon>
        <taxon>Pseudomonadati</taxon>
        <taxon>Pseudomonadota</taxon>
        <taxon>Gammaproteobacteria</taxon>
        <taxon>Thiotrichales</taxon>
        <taxon>Thiotrichaceae</taxon>
        <taxon>Leucothrix</taxon>
    </lineage>
</organism>
<proteinExistence type="predicted"/>
<evidence type="ECO:0000313" key="2">
    <source>
        <dbReference type="EMBL" id="PWQ95842.1"/>
    </source>
</evidence>
<dbReference type="AlphaFoldDB" id="A0A317CHU5"/>
<sequence length="114" mass="13143">MFVLTLLIVPIVIVRIPEDYFSDEQRHVSRWASFHPVLRYLLIALKNIAGFILLLMGILMLVLPGQGLLTIFFGIALMDFPGKYAVERRLVSYPKVLHSINWIRKKANKKPLLI</sequence>
<dbReference type="Proteomes" id="UP000245539">
    <property type="component" value="Unassembled WGS sequence"/>
</dbReference>
<name>A0A317CHU5_9GAMM</name>
<gene>
    <name evidence="2" type="ORF">DKW60_13770</name>
</gene>
<keyword evidence="3" id="KW-1185">Reference proteome</keyword>
<keyword evidence="1" id="KW-0812">Transmembrane</keyword>
<dbReference type="EMBL" id="QGKM01000041">
    <property type="protein sequence ID" value="PWQ95842.1"/>
    <property type="molecule type" value="Genomic_DNA"/>
</dbReference>
<comment type="caution">
    <text evidence="2">The sequence shown here is derived from an EMBL/GenBank/DDBJ whole genome shotgun (WGS) entry which is preliminary data.</text>
</comment>
<evidence type="ECO:0008006" key="4">
    <source>
        <dbReference type="Google" id="ProtNLM"/>
    </source>
</evidence>
<dbReference type="Pfam" id="PF09656">
    <property type="entry name" value="PGPGW"/>
    <property type="match status" value="1"/>
</dbReference>
<keyword evidence="1" id="KW-0472">Membrane</keyword>
<accession>A0A317CHU5</accession>
<dbReference type="InterPro" id="IPR019099">
    <property type="entry name" value="Uncharacterised_PGPGW_TM"/>
</dbReference>
<feature type="transmembrane region" description="Helical" evidence="1">
    <location>
        <begin position="41"/>
        <end position="63"/>
    </location>
</feature>
<keyword evidence="1" id="KW-1133">Transmembrane helix</keyword>